<reference evidence="5 6" key="1">
    <citation type="submission" date="2018-01" db="EMBL/GenBank/DDBJ databases">
        <title>The draft genome sequence of Halioglobus lutimaris HF004.</title>
        <authorList>
            <person name="Du Z.-J."/>
            <person name="Shi M.-J."/>
        </authorList>
    </citation>
    <scope>NUCLEOTIDE SEQUENCE [LARGE SCALE GENOMIC DNA]</scope>
    <source>
        <strain evidence="5 6">HF004</strain>
    </source>
</reference>
<organism evidence="5 6">
    <name type="scientific">Pseudohalioglobus lutimaris</name>
    <dbReference type="NCBI Taxonomy" id="1737061"/>
    <lineage>
        <taxon>Bacteria</taxon>
        <taxon>Pseudomonadati</taxon>
        <taxon>Pseudomonadota</taxon>
        <taxon>Gammaproteobacteria</taxon>
        <taxon>Cellvibrionales</taxon>
        <taxon>Halieaceae</taxon>
        <taxon>Pseudohalioglobus</taxon>
    </lineage>
</organism>
<evidence type="ECO:0000313" key="6">
    <source>
        <dbReference type="Proteomes" id="UP000235005"/>
    </source>
</evidence>
<dbReference type="EMBL" id="PKUS01000007">
    <property type="protein sequence ID" value="PLW69321.1"/>
    <property type="molecule type" value="Genomic_DNA"/>
</dbReference>
<protein>
    <recommendedName>
        <fullName evidence="3">AMP nucleosidase</fullName>
        <ecNumber evidence="2">3.2.2.4</ecNumber>
    </recommendedName>
    <alternativeName>
        <fullName evidence="3">AMP nucleosidase</fullName>
    </alternativeName>
</protein>
<proteinExistence type="predicted"/>
<sequence>MKQTFHPGAVPEPPHPTDRKERLPGEVPDLDASDDARNTARILRSSAYVPATEDVEFLQGSDARGVRLQLDYLKPELAMRAHGIENTIVVFGGTRITEQKESQHRVDRLQRELDADPGNAELLKKLAVARRLLQKCEYYEVAREFSRLVAESGGGPEDLRLLVMTGGGPGIMEAANRGASEAGAKTIGLNITLPREQYPNPYLTPELCFQFNYFALRKLHFMLRARALLAFPGGYGTLDELFETLTLIQTRKIEPLPVVLVGETFWRKAINIDFLVDEGVIDEEDRNLFWYADTAEQIWNGLQEWYRKAGRELVPGGS</sequence>
<dbReference type="Gene3D" id="3.40.50.450">
    <property type="match status" value="1"/>
</dbReference>
<dbReference type="InterPro" id="IPR005269">
    <property type="entry name" value="LOG"/>
</dbReference>
<accession>A0A2N5X4B1</accession>
<gene>
    <name evidence="5" type="ORF">C0039_07240</name>
</gene>
<dbReference type="SUPFAM" id="SSF102405">
    <property type="entry name" value="MCP/YpsA-like"/>
    <property type="match status" value="1"/>
</dbReference>
<dbReference type="PANTHER" id="PTHR43393:SF3">
    <property type="entry name" value="LYSINE DECARBOXYLASE-LIKE PROTEIN"/>
    <property type="match status" value="1"/>
</dbReference>
<dbReference type="GO" id="GO:0005829">
    <property type="term" value="C:cytosol"/>
    <property type="evidence" value="ECO:0007669"/>
    <property type="project" value="TreeGrafter"/>
</dbReference>
<evidence type="ECO:0000256" key="1">
    <source>
        <dbReference type="ARBA" id="ARBA00000274"/>
    </source>
</evidence>
<dbReference type="GO" id="GO:0009691">
    <property type="term" value="P:cytokinin biosynthetic process"/>
    <property type="evidence" value="ECO:0007669"/>
    <property type="project" value="InterPro"/>
</dbReference>
<dbReference type="PANTHER" id="PTHR43393">
    <property type="entry name" value="CYTOKININ RIBOSIDE 5'-MONOPHOSPHATE PHOSPHORIBOHYDROLASE"/>
    <property type="match status" value="1"/>
</dbReference>
<dbReference type="EC" id="3.2.2.4" evidence="2"/>
<evidence type="ECO:0000256" key="3">
    <source>
        <dbReference type="ARBA" id="ARBA00031983"/>
    </source>
</evidence>
<dbReference type="OrthoDB" id="9801098at2"/>
<dbReference type="RefSeq" id="WP_101517694.1">
    <property type="nucleotide sequence ID" value="NZ_PKUS01000007.1"/>
</dbReference>
<evidence type="ECO:0000256" key="2">
    <source>
        <dbReference type="ARBA" id="ARBA00011985"/>
    </source>
</evidence>
<dbReference type="Pfam" id="PF03641">
    <property type="entry name" value="Lysine_decarbox"/>
    <property type="match status" value="1"/>
</dbReference>
<comment type="caution">
    <text evidence="5">The sequence shown here is derived from an EMBL/GenBank/DDBJ whole genome shotgun (WGS) entry which is preliminary data.</text>
</comment>
<dbReference type="NCBIfam" id="TIGR00730">
    <property type="entry name" value="Rossman fold protein, TIGR00730 family"/>
    <property type="match status" value="1"/>
</dbReference>
<feature type="compositionally biased region" description="Basic and acidic residues" evidence="4">
    <location>
        <begin position="15"/>
        <end position="24"/>
    </location>
</feature>
<dbReference type="GO" id="GO:0008714">
    <property type="term" value="F:AMP nucleosidase activity"/>
    <property type="evidence" value="ECO:0007669"/>
    <property type="project" value="UniProtKB-EC"/>
</dbReference>
<name>A0A2N5X4B1_9GAMM</name>
<feature type="region of interest" description="Disordered" evidence="4">
    <location>
        <begin position="1"/>
        <end position="36"/>
    </location>
</feature>
<evidence type="ECO:0000256" key="4">
    <source>
        <dbReference type="SAM" id="MobiDB-lite"/>
    </source>
</evidence>
<comment type="catalytic activity">
    <reaction evidence="1">
        <text>AMP + H2O = D-ribose 5-phosphate + adenine</text>
        <dbReference type="Rhea" id="RHEA:20129"/>
        <dbReference type="ChEBI" id="CHEBI:15377"/>
        <dbReference type="ChEBI" id="CHEBI:16708"/>
        <dbReference type="ChEBI" id="CHEBI:78346"/>
        <dbReference type="ChEBI" id="CHEBI:456215"/>
        <dbReference type="EC" id="3.2.2.4"/>
    </reaction>
</comment>
<dbReference type="AlphaFoldDB" id="A0A2N5X4B1"/>
<dbReference type="InterPro" id="IPR052341">
    <property type="entry name" value="LOG_family_nucleotidases"/>
</dbReference>
<dbReference type="InterPro" id="IPR031100">
    <property type="entry name" value="LOG_fam"/>
</dbReference>
<evidence type="ECO:0000313" key="5">
    <source>
        <dbReference type="EMBL" id="PLW69321.1"/>
    </source>
</evidence>
<keyword evidence="6" id="KW-1185">Reference proteome</keyword>
<dbReference type="Proteomes" id="UP000235005">
    <property type="component" value="Unassembled WGS sequence"/>
</dbReference>